<keyword evidence="8 10" id="KW-0472">Membrane</keyword>
<organism evidence="12 13">
    <name type="scientific">Thraustotheca clavata</name>
    <dbReference type="NCBI Taxonomy" id="74557"/>
    <lineage>
        <taxon>Eukaryota</taxon>
        <taxon>Sar</taxon>
        <taxon>Stramenopiles</taxon>
        <taxon>Oomycota</taxon>
        <taxon>Saprolegniomycetes</taxon>
        <taxon>Saprolegniales</taxon>
        <taxon>Achlyaceae</taxon>
        <taxon>Thraustotheca</taxon>
    </lineage>
</organism>
<evidence type="ECO:0000256" key="4">
    <source>
        <dbReference type="ARBA" id="ARBA00022692"/>
    </source>
</evidence>
<accession>A0A1V9ZFZ6</accession>
<sequence>MLFKRYQLELRSWEEIKQHVIFEAMIALKDWKILLYGLAWQYIHSIFHNLAYWIQGRLTIEQRTPLYDLGYNLLPEFTDAQASISEILVFGFIFAPSVLLVCTVPFIKPVANGNVRYVAVIVKRFLFHTSICLFFRCVSFLVTALPGAAPHCRPLYNQTCLDSNPINSLECVIPNPDFQPPTTTSYFFFHINALDGCGDLMFSSHTMYTMSFILAVFKYWKSVSLLIVMLCIQIAIAFCIVAARKHYTLDVVSALYIVPMIWFLQDAYFHDINHKDEGVTPNNIVKFYNMKMPQADLNSIQLLEEGTDHSPIVIIRHALPTYVLLLQQQPIQLLTLLRSWKELQEHVLFEIKLALTDWKVLLYGLVWQCNAEMVRQNIHSVLHNLAYWIQGRLSDEQRTPLYDVGFNLLPEFTESQASISEILVFGFIFAPSILLVCTVPFLKPKAGGQPLFLAIIVKRFLFHTAICLMLRCISFLVTALPGAAPHCRPLYNQTCLDSNPVNSLECVIPNPDFQPPTTTSYFFFHIDALNGCGDLMFSSHTMYTMSFILTLYKYWKSIPLLIFMLCVQIAIAFCIVAARKHYTLDVISALYIIPMAWFLQDAYFHDINHKDEGVNPDNIKKYYNMTMPDQDNNRVLVENMEEGSSEQTPSHSPSNNITAPFDGPKEATAT</sequence>
<feature type="transmembrane region" description="Helical" evidence="10">
    <location>
        <begin position="127"/>
        <end position="149"/>
    </location>
</feature>
<evidence type="ECO:0000256" key="8">
    <source>
        <dbReference type="ARBA" id="ARBA00023136"/>
    </source>
</evidence>
<dbReference type="PANTHER" id="PTHR21290:SF62">
    <property type="entry name" value="PHOSPHATIDYLINOSITOL:CERAMIDE INOSITOLPHOSPHOTRANSFERASE 1-RELATED"/>
    <property type="match status" value="1"/>
</dbReference>
<dbReference type="EMBL" id="JNBS01001942">
    <property type="protein sequence ID" value="OQR96867.1"/>
    <property type="molecule type" value="Genomic_DNA"/>
</dbReference>
<keyword evidence="13" id="KW-1185">Reference proteome</keyword>
<dbReference type="GO" id="GO:0046513">
    <property type="term" value="P:ceramide biosynthetic process"/>
    <property type="evidence" value="ECO:0007669"/>
    <property type="project" value="TreeGrafter"/>
</dbReference>
<feature type="transmembrane region" description="Helical" evidence="10">
    <location>
        <begin position="219"/>
        <end position="240"/>
    </location>
</feature>
<dbReference type="GO" id="GO:0005789">
    <property type="term" value="C:endoplasmic reticulum membrane"/>
    <property type="evidence" value="ECO:0007669"/>
    <property type="project" value="TreeGrafter"/>
</dbReference>
<feature type="compositionally biased region" description="Polar residues" evidence="9">
    <location>
        <begin position="645"/>
        <end position="658"/>
    </location>
</feature>
<feature type="region of interest" description="Disordered" evidence="9">
    <location>
        <begin position="637"/>
        <end position="670"/>
    </location>
</feature>
<evidence type="ECO:0000256" key="5">
    <source>
        <dbReference type="ARBA" id="ARBA00022919"/>
    </source>
</evidence>
<dbReference type="CDD" id="cd01610">
    <property type="entry name" value="PAP2_like"/>
    <property type="match status" value="2"/>
</dbReference>
<dbReference type="GO" id="GO:0047493">
    <property type="term" value="F:ceramide cholinephosphotransferase activity"/>
    <property type="evidence" value="ECO:0007669"/>
    <property type="project" value="TreeGrafter"/>
</dbReference>
<evidence type="ECO:0000256" key="1">
    <source>
        <dbReference type="ARBA" id="ARBA00004141"/>
    </source>
</evidence>
<keyword evidence="3" id="KW-0808">Transferase</keyword>
<evidence type="ECO:0000259" key="11">
    <source>
        <dbReference type="Pfam" id="PF14360"/>
    </source>
</evidence>
<dbReference type="AlphaFoldDB" id="A0A1V9ZFZ6"/>
<feature type="domain" description="Sphingomyelin synthase-like" evidence="11">
    <location>
        <begin position="196"/>
        <end position="265"/>
    </location>
</feature>
<feature type="transmembrane region" description="Helical" evidence="10">
    <location>
        <begin position="87"/>
        <end position="107"/>
    </location>
</feature>
<dbReference type="GO" id="GO:0005886">
    <property type="term" value="C:plasma membrane"/>
    <property type="evidence" value="ECO:0007669"/>
    <property type="project" value="TreeGrafter"/>
</dbReference>
<evidence type="ECO:0000256" key="2">
    <source>
        <dbReference type="ARBA" id="ARBA00005441"/>
    </source>
</evidence>
<feature type="transmembrane region" description="Helical" evidence="10">
    <location>
        <begin position="554"/>
        <end position="575"/>
    </location>
</feature>
<dbReference type="GO" id="GO:0033188">
    <property type="term" value="F:sphingomyelin synthase activity"/>
    <property type="evidence" value="ECO:0007669"/>
    <property type="project" value="TreeGrafter"/>
</dbReference>
<feature type="domain" description="Sphingomyelin synthase-like" evidence="11">
    <location>
        <begin position="531"/>
        <end position="600"/>
    </location>
</feature>
<feature type="transmembrane region" description="Helical" evidence="10">
    <location>
        <begin position="422"/>
        <end position="442"/>
    </location>
</feature>
<keyword evidence="5" id="KW-0746">Sphingolipid metabolism</keyword>
<evidence type="ECO:0000256" key="6">
    <source>
        <dbReference type="ARBA" id="ARBA00022989"/>
    </source>
</evidence>
<gene>
    <name evidence="12" type="ORF">THRCLA_07145</name>
</gene>
<comment type="similarity">
    <text evidence="2">Belongs to the sphingomyelin synthase family.</text>
</comment>
<dbReference type="STRING" id="74557.A0A1V9ZFZ6"/>
<dbReference type="PANTHER" id="PTHR21290">
    <property type="entry name" value="SPHINGOMYELIN SYNTHETASE"/>
    <property type="match status" value="1"/>
</dbReference>
<dbReference type="InterPro" id="IPR045221">
    <property type="entry name" value="Sphingomyelin_synth-like"/>
</dbReference>
<evidence type="ECO:0000256" key="7">
    <source>
        <dbReference type="ARBA" id="ARBA00023098"/>
    </source>
</evidence>
<dbReference type="Pfam" id="PF14360">
    <property type="entry name" value="PAP2_C"/>
    <property type="match status" value="2"/>
</dbReference>
<dbReference type="GO" id="GO:0000139">
    <property type="term" value="C:Golgi membrane"/>
    <property type="evidence" value="ECO:0007669"/>
    <property type="project" value="TreeGrafter"/>
</dbReference>
<evidence type="ECO:0000256" key="9">
    <source>
        <dbReference type="SAM" id="MobiDB-lite"/>
    </source>
</evidence>
<reference evidence="12 13" key="1">
    <citation type="journal article" date="2014" name="Genome Biol. Evol.">
        <title>The secreted proteins of Achlya hypogyna and Thraustotheca clavata identify the ancestral oomycete secretome and reveal gene acquisitions by horizontal gene transfer.</title>
        <authorList>
            <person name="Misner I."/>
            <person name="Blouin N."/>
            <person name="Leonard G."/>
            <person name="Richards T.A."/>
            <person name="Lane C.E."/>
        </authorList>
    </citation>
    <scope>NUCLEOTIDE SEQUENCE [LARGE SCALE GENOMIC DNA]</scope>
    <source>
        <strain evidence="12 13">ATCC 34112</strain>
    </source>
</reference>
<evidence type="ECO:0000256" key="10">
    <source>
        <dbReference type="SAM" id="Phobius"/>
    </source>
</evidence>
<comment type="caution">
    <text evidence="12">The sequence shown here is derived from an EMBL/GenBank/DDBJ whole genome shotgun (WGS) entry which is preliminary data.</text>
</comment>
<evidence type="ECO:0000313" key="13">
    <source>
        <dbReference type="Proteomes" id="UP000243217"/>
    </source>
</evidence>
<evidence type="ECO:0000313" key="12">
    <source>
        <dbReference type="EMBL" id="OQR96867.1"/>
    </source>
</evidence>
<keyword evidence="6 10" id="KW-1133">Transmembrane helix</keyword>
<keyword evidence="7" id="KW-0443">Lipid metabolism</keyword>
<dbReference type="OrthoDB" id="422827at2759"/>
<keyword evidence="4 10" id="KW-0812">Transmembrane</keyword>
<evidence type="ECO:0000256" key="3">
    <source>
        <dbReference type="ARBA" id="ARBA00022679"/>
    </source>
</evidence>
<dbReference type="Proteomes" id="UP000243217">
    <property type="component" value="Unassembled WGS sequence"/>
</dbReference>
<name>A0A1V9ZFZ6_9STRA</name>
<proteinExistence type="inferred from homology"/>
<feature type="transmembrane region" description="Helical" evidence="10">
    <location>
        <begin position="462"/>
        <end position="484"/>
    </location>
</feature>
<comment type="subcellular location">
    <subcellularLocation>
        <location evidence="1">Membrane</location>
        <topology evidence="1">Multi-pass membrane protein</topology>
    </subcellularLocation>
</comment>
<dbReference type="InterPro" id="IPR025749">
    <property type="entry name" value="Sphingomyelin_synth-like_dom"/>
</dbReference>
<feature type="transmembrane region" description="Helical" evidence="10">
    <location>
        <begin position="33"/>
        <end position="54"/>
    </location>
</feature>
<protein>
    <recommendedName>
        <fullName evidence="11">Sphingomyelin synthase-like domain-containing protein</fullName>
    </recommendedName>
</protein>